<accession>A0A6C1B0J8</accession>
<evidence type="ECO:0000256" key="3">
    <source>
        <dbReference type="SAM" id="Phobius"/>
    </source>
</evidence>
<feature type="transmembrane region" description="Helical" evidence="3">
    <location>
        <begin position="50"/>
        <end position="70"/>
    </location>
</feature>
<evidence type="ECO:0000313" key="4">
    <source>
        <dbReference type="EMBL" id="QID17141.1"/>
    </source>
</evidence>
<dbReference type="EMBL" id="CP048836">
    <property type="protein sequence ID" value="QID17141.1"/>
    <property type="molecule type" value="Genomic_DNA"/>
</dbReference>
<reference evidence="4 5" key="1">
    <citation type="submission" date="2020-02" db="EMBL/GenBank/DDBJ databases">
        <title>Nitrogenibacter mangrovi gen. nov., sp. nov. isolated from mangrove sediment, a denitrifying betaproteobacterium.</title>
        <authorList>
            <person name="Liao H."/>
            <person name="Tian Y."/>
        </authorList>
    </citation>
    <scope>NUCLEOTIDE SEQUENCE [LARGE SCALE GENOMIC DNA]</scope>
    <source>
        <strain evidence="4 5">M9-3-2</strain>
    </source>
</reference>
<dbReference type="AlphaFoldDB" id="A0A6C1B0J8"/>
<dbReference type="PANTHER" id="PTHR38043:SF1">
    <property type="entry name" value="PROTEIN HEMX"/>
    <property type="match status" value="1"/>
</dbReference>
<keyword evidence="1" id="KW-0175">Coiled coil</keyword>
<feature type="region of interest" description="Disordered" evidence="2">
    <location>
        <begin position="1"/>
        <end position="44"/>
    </location>
</feature>
<evidence type="ECO:0000256" key="1">
    <source>
        <dbReference type="SAM" id="Coils"/>
    </source>
</evidence>
<proteinExistence type="predicted"/>
<feature type="region of interest" description="Disordered" evidence="2">
    <location>
        <begin position="384"/>
        <end position="444"/>
    </location>
</feature>
<name>A0A6C1B0J8_9RHOO</name>
<keyword evidence="5" id="KW-1185">Reference proteome</keyword>
<sequence length="594" mass="63864">MSEENKQANAVEPETADIVTDAPAAGPASEAGAPRPATDEAVPARKSGKLVPALLVLCLGGLGFLGWQWWQIRGQLAGAQTQVAERLARSDDVAREARAGVHQVQDTVTSIQGKVGLLEAKMAESEGQAAALEDLYQEFSRTRDERMMAEIEQAVTIASQQLQLAGNVEAALIALQGADARLATSTQGRLGPLRRALSHDIERLRATPRVDVTGITLKLEHLLEVADHLPLTFTDQPEANAPAEAQPKGRFLDDPLGYAKALALDVWGEIRAMVRVERLDAAADPVLLSPSQSTFLRENLKIRLLTARLALLGRDARTFEADVSRAAEWVSRYFDLSKPEVKNALETLKQLKTISVAPQQPMLTETLAVLQNMQGRPPIAPVVPIEPHDGAGKGAADAAPASAASAPTADGEPATAAEAPPTVRARRRPLRTKRSNSSCVDCSGSLPCSPSPSAWPCWQASTTATPCWCCRPIAPRCRSISSCWPSWRWCWPCTSWSVLSPGRCACRARWWPIATGAAASAPPSRCAMRCVCSSKGATRRPSRWRANRGAPGIRVASRRWWRRAPRMPCATISAIASGSAMPPNVTTRSSPRAS</sequence>
<keyword evidence="3" id="KW-1133">Transmembrane helix</keyword>
<dbReference type="Proteomes" id="UP000501991">
    <property type="component" value="Chromosome"/>
</dbReference>
<gene>
    <name evidence="4" type="ORF">G3580_05475</name>
</gene>
<organism evidence="4 5">
    <name type="scientific">Nitrogeniibacter mangrovi</name>
    <dbReference type="NCBI Taxonomy" id="2016596"/>
    <lineage>
        <taxon>Bacteria</taxon>
        <taxon>Pseudomonadati</taxon>
        <taxon>Pseudomonadota</taxon>
        <taxon>Betaproteobacteria</taxon>
        <taxon>Rhodocyclales</taxon>
        <taxon>Zoogloeaceae</taxon>
        <taxon>Nitrogeniibacter</taxon>
    </lineage>
</organism>
<keyword evidence="3" id="KW-0812">Transmembrane</keyword>
<keyword evidence="3" id="KW-0472">Membrane</keyword>
<dbReference type="Pfam" id="PF04375">
    <property type="entry name" value="HemX"/>
    <property type="match status" value="1"/>
</dbReference>
<feature type="compositionally biased region" description="Low complexity" evidence="2">
    <location>
        <begin position="22"/>
        <end position="36"/>
    </location>
</feature>
<dbReference type="KEGG" id="azq:G3580_05475"/>
<dbReference type="InterPro" id="IPR007470">
    <property type="entry name" value="HemX"/>
</dbReference>
<evidence type="ECO:0000313" key="5">
    <source>
        <dbReference type="Proteomes" id="UP000501991"/>
    </source>
</evidence>
<feature type="compositionally biased region" description="Low complexity" evidence="2">
    <location>
        <begin position="394"/>
        <end position="423"/>
    </location>
</feature>
<feature type="coiled-coil region" evidence="1">
    <location>
        <begin position="115"/>
        <end position="142"/>
    </location>
</feature>
<dbReference type="PANTHER" id="PTHR38043">
    <property type="entry name" value="PROTEIN HEMX"/>
    <property type="match status" value="1"/>
</dbReference>
<evidence type="ECO:0000256" key="2">
    <source>
        <dbReference type="SAM" id="MobiDB-lite"/>
    </source>
</evidence>
<protein>
    <submittedName>
        <fullName evidence="4">Uncharacterized protein</fullName>
    </submittedName>
</protein>
<feature type="compositionally biased region" description="Basic residues" evidence="2">
    <location>
        <begin position="424"/>
        <end position="434"/>
    </location>
</feature>